<dbReference type="NCBIfam" id="NF003997">
    <property type="entry name" value="PRK05473.1"/>
    <property type="match status" value="1"/>
</dbReference>
<comment type="caution">
    <text evidence="2">The sequence shown here is derived from an EMBL/GenBank/DDBJ whole genome shotgun (WGS) entry which is preliminary data.</text>
</comment>
<comment type="similarity">
    <text evidence="1">Belongs to the UPF0297 family.</text>
</comment>
<name>U2LZR4_9FIRM</name>
<evidence type="ECO:0000313" key="2">
    <source>
        <dbReference type="EMBL" id="ERJ94994.1"/>
    </source>
</evidence>
<dbReference type="PATRIC" id="fig|411473.3.peg.1434"/>
<reference evidence="2 3" key="1">
    <citation type="submission" date="2013-07" db="EMBL/GenBank/DDBJ databases">
        <authorList>
            <person name="Weinstock G."/>
            <person name="Sodergren E."/>
            <person name="Wylie T."/>
            <person name="Fulton L."/>
            <person name="Fulton R."/>
            <person name="Fronick C."/>
            <person name="O'Laughlin M."/>
            <person name="Godfrey J."/>
            <person name="Miner T."/>
            <person name="Herter B."/>
            <person name="Appelbaum E."/>
            <person name="Cordes M."/>
            <person name="Lek S."/>
            <person name="Wollam A."/>
            <person name="Pepin K.H."/>
            <person name="Palsikar V.B."/>
            <person name="Mitreva M."/>
            <person name="Wilson R.K."/>
        </authorList>
    </citation>
    <scope>NUCLEOTIDE SEQUENCE [LARGE SCALE GENOMIC DNA]</scope>
    <source>
        <strain evidence="2 3">ATCC 27760</strain>
    </source>
</reference>
<evidence type="ECO:0000256" key="1">
    <source>
        <dbReference type="ARBA" id="ARBA00010888"/>
    </source>
</evidence>
<dbReference type="AlphaFoldDB" id="U2LZR4"/>
<dbReference type="eggNOG" id="COG4472">
    <property type="taxonomic scope" value="Bacteria"/>
</dbReference>
<dbReference type="InterPro" id="IPR009309">
    <property type="entry name" value="IreB"/>
</dbReference>
<organism evidence="2 3">
    <name type="scientific">Ruminococcus callidus ATCC 27760</name>
    <dbReference type="NCBI Taxonomy" id="411473"/>
    <lineage>
        <taxon>Bacteria</taxon>
        <taxon>Bacillati</taxon>
        <taxon>Bacillota</taxon>
        <taxon>Clostridia</taxon>
        <taxon>Eubacteriales</taxon>
        <taxon>Oscillospiraceae</taxon>
        <taxon>Ruminococcus</taxon>
    </lineage>
</organism>
<keyword evidence="3" id="KW-1185">Reference proteome</keyword>
<dbReference type="EMBL" id="AWVF01000222">
    <property type="protein sequence ID" value="ERJ94994.1"/>
    <property type="molecule type" value="Genomic_DNA"/>
</dbReference>
<dbReference type="PANTHER" id="PTHR40067">
    <property type="entry name" value="UPF0297 PROTEIN YRZL"/>
    <property type="match status" value="1"/>
</dbReference>
<proteinExistence type="inferred from homology"/>
<gene>
    <name evidence="2" type="ORF">RUMCAL_01753</name>
</gene>
<dbReference type="STRING" id="411473.RUMCAL_01753"/>
<accession>U2LZR4</accession>
<sequence length="113" mass="13094">MQNGKKSGNPLYIYENSGIIKEYPSSEGGRIFMYDKTMTFSVNDEKEIEMKKTLMLVYDALTKKGYNPVNQIVGYILSEDPTYITTYNNARSLIRHIDRDELLQALVKSYLHQ</sequence>
<dbReference type="PANTHER" id="PTHR40067:SF1">
    <property type="entry name" value="UPF0297 PROTEIN YRZL"/>
    <property type="match status" value="1"/>
</dbReference>
<dbReference type="HOGENOM" id="CLU_162466_0_0_9"/>
<dbReference type="Proteomes" id="UP000016662">
    <property type="component" value="Unassembled WGS sequence"/>
</dbReference>
<protein>
    <submittedName>
        <fullName evidence="2">Uncharacterized protein</fullName>
    </submittedName>
</protein>
<evidence type="ECO:0000313" key="3">
    <source>
        <dbReference type="Proteomes" id="UP000016662"/>
    </source>
</evidence>
<dbReference type="Pfam" id="PF06135">
    <property type="entry name" value="IreB"/>
    <property type="match status" value="1"/>
</dbReference>